<evidence type="ECO:0000256" key="4">
    <source>
        <dbReference type="SAM" id="SignalP"/>
    </source>
</evidence>
<dbReference type="RefSeq" id="WP_092871472.1">
    <property type="nucleotide sequence ID" value="NZ_FOJY01000006.1"/>
</dbReference>
<evidence type="ECO:0000313" key="7">
    <source>
        <dbReference type="EMBL" id="SFA98379.1"/>
    </source>
</evidence>
<protein>
    <submittedName>
        <fullName evidence="7">Murein DD-endopeptidase MepM and murein hydrolase activator NlpD, contain LysM domain</fullName>
    </submittedName>
</protein>
<sequence>MKRFSIKKVISMILIFSIFSTQSSFATELDDAMEQKENLEKELNNSEEKLENLKESESQINGELENLDTQLTEVSGKLENLEGELKLKQEDIQRTSDELEYTKKQLKSEYEMMKKRIKFTYENNSMSILTVLLESDSIAGFLNKITYFLKISDYEQRKMDEYNKLANEVSQKKEKLQKEYDEASALKNEITARQEELTSLVAEKQKAKEAAAESIAKAEEEESHVQEELDATNETITAIKQALAAMEAERKAAEEAARQKAQEEAKKQAENAANNDVSNDNNSSPEENTNNGSGGVFLWPCPSSTRISSDYGYREIIDGVTSSTSHNGIDIPAAAGSNIIAAESGKVIIARYSNTAGNWITISHGNGLCSVYMHASKLYVSEGQNVNKGDVIAAVGTTGSSTGNHLHFGVSLNGAYVNPWNYLR</sequence>
<feature type="domain" description="M23ase beta-sheet core" evidence="5">
    <location>
        <begin position="325"/>
        <end position="419"/>
    </location>
</feature>
<dbReference type="PANTHER" id="PTHR21666:SF289">
    <property type="entry name" value="L-ALA--D-GLU ENDOPEPTIDASE"/>
    <property type="match status" value="1"/>
</dbReference>
<dbReference type="GO" id="GO:0004222">
    <property type="term" value="F:metalloendopeptidase activity"/>
    <property type="evidence" value="ECO:0007669"/>
    <property type="project" value="TreeGrafter"/>
</dbReference>
<feature type="chain" id="PRO_5011611911" evidence="4">
    <location>
        <begin position="27"/>
        <end position="424"/>
    </location>
</feature>
<feature type="compositionally biased region" description="Low complexity" evidence="3">
    <location>
        <begin position="270"/>
        <end position="291"/>
    </location>
</feature>
<name>A0A1I0XBB8_9FIRM</name>
<keyword evidence="1 4" id="KW-0732">Signal</keyword>
<organism evidence="7 8">
    <name type="scientific">Acetitomaculum ruminis DSM 5522</name>
    <dbReference type="NCBI Taxonomy" id="1120918"/>
    <lineage>
        <taxon>Bacteria</taxon>
        <taxon>Bacillati</taxon>
        <taxon>Bacillota</taxon>
        <taxon>Clostridia</taxon>
        <taxon>Lachnospirales</taxon>
        <taxon>Lachnospiraceae</taxon>
        <taxon>Acetitomaculum</taxon>
    </lineage>
</organism>
<feature type="coiled-coil region" evidence="2">
    <location>
        <begin position="22"/>
        <end position="123"/>
    </location>
</feature>
<dbReference type="InterPro" id="IPR057309">
    <property type="entry name" value="PcsB_CC"/>
</dbReference>
<feature type="domain" description="Peptidoglycan hydrolase PcsB coiled-coil" evidence="6">
    <location>
        <begin position="102"/>
        <end position="172"/>
    </location>
</feature>
<accession>A0A1I0XBB8</accession>
<dbReference type="Gene3D" id="6.10.250.3150">
    <property type="match status" value="1"/>
</dbReference>
<evidence type="ECO:0000259" key="6">
    <source>
        <dbReference type="Pfam" id="PF24568"/>
    </source>
</evidence>
<dbReference type="InterPro" id="IPR011055">
    <property type="entry name" value="Dup_hybrid_motif"/>
</dbReference>
<reference evidence="7 8" key="1">
    <citation type="submission" date="2016-10" db="EMBL/GenBank/DDBJ databases">
        <authorList>
            <person name="de Groot N.N."/>
        </authorList>
    </citation>
    <scope>NUCLEOTIDE SEQUENCE [LARGE SCALE GENOMIC DNA]</scope>
    <source>
        <strain evidence="7 8">DSM 5522</strain>
    </source>
</reference>
<feature type="region of interest" description="Disordered" evidence="3">
    <location>
        <begin position="212"/>
        <end position="231"/>
    </location>
</feature>
<feature type="signal peptide" evidence="4">
    <location>
        <begin position="1"/>
        <end position="26"/>
    </location>
</feature>
<dbReference type="STRING" id="1120918.SAMN05216249_10675"/>
<dbReference type="EMBL" id="FOJY01000006">
    <property type="protein sequence ID" value="SFA98379.1"/>
    <property type="molecule type" value="Genomic_DNA"/>
</dbReference>
<dbReference type="InterPro" id="IPR050570">
    <property type="entry name" value="Cell_wall_metabolism_enzyme"/>
</dbReference>
<proteinExistence type="predicted"/>
<feature type="compositionally biased region" description="Basic and acidic residues" evidence="3">
    <location>
        <begin position="250"/>
        <end position="269"/>
    </location>
</feature>
<feature type="region of interest" description="Disordered" evidence="3">
    <location>
        <begin position="250"/>
        <end position="297"/>
    </location>
</feature>
<dbReference type="Pfam" id="PF24568">
    <property type="entry name" value="CC_PcsB"/>
    <property type="match status" value="1"/>
</dbReference>
<evidence type="ECO:0000259" key="5">
    <source>
        <dbReference type="Pfam" id="PF01551"/>
    </source>
</evidence>
<dbReference type="Proteomes" id="UP000198838">
    <property type="component" value="Unassembled WGS sequence"/>
</dbReference>
<keyword evidence="2" id="KW-0175">Coiled coil</keyword>
<dbReference type="SUPFAM" id="SSF57997">
    <property type="entry name" value="Tropomyosin"/>
    <property type="match status" value="1"/>
</dbReference>
<evidence type="ECO:0000313" key="8">
    <source>
        <dbReference type="Proteomes" id="UP000198838"/>
    </source>
</evidence>
<evidence type="ECO:0000256" key="2">
    <source>
        <dbReference type="SAM" id="Coils"/>
    </source>
</evidence>
<dbReference type="AlphaFoldDB" id="A0A1I0XBB8"/>
<dbReference type="OrthoDB" id="9809488at2"/>
<dbReference type="InterPro" id="IPR016047">
    <property type="entry name" value="M23ase_b-sheet_dom"/>
</dbReference>
<dbReference type="SUPFAM" id="SSF51261">
    <property type="entry name" value="Duplicated hybrid motif"/>
    <property type="match status" value="1"/>
</dbReference>
<dbReference type="PANTHER" id="PTHR21666">
    <property type="entry name" value="PEPTIDASE-RELATED"/>
    <property type="match status" value="1"/>
</dbReference>
<keyword evidence="8" id="KW-1185">Reference proteome</keyword>
<dbReference type="Pfam" id="PF01551">
    <property type="entry name" value="Peptidase_M23"/>
    <property type="match status" value="1"/>
</dbReference>
<keyword evidence="7" id="KW-0378">Hydrolase</keyword>
<dbReference type="Gene3D" id="2.70.70.10">
    <property type="entry name" value="Glucose Permease (Domain IIA)"/>
    <property type="match status" value="1"/>
</dbReference>
<evidence type="ECO:0000256" key="1">
    <source>
        <dbReference type="ARBA" id="ARBA00022729"/>
    </source>
</evidence>
<dbReference type="CDD" id="cd12797">
    <property type="entry name" value="M23_peptidase"/>
    <property type="match status" value="1"/>
</dbReference>
<gene>
    <name evidence="7" type="ORF">SAMN05216249_10675</name>
</gene>
<evidence type="ECO:0000256" key="3">
    <source>
        <dbReference type="SAM" id="MobiDB-lite"/>
    </source>
</evidence>